<dbReference type="AlphaFoldDB" id="A0A8T3BRY3"/>
<keyword evidence="2" id="KW-1185">Reference proteome</keyword>
<organism evidence="1 2">
    <name type="scientific">Dendrobium nobile</name>
    <name type="common">Orchid</name>
    <dbReference type="NCBI Taxonomy" id="94219"/>
    <lineage>
        <taxon>Eukaryota</taxon>
        <taxon>Viridiplantae</taxon>
        <taxon>Streptophyta</taxon>
        <taxon>Embryophyta</taxon>
        <taxon>Tracheophyta</taxon>
        <taxon>Spermatophyta</taxon>
        <taxon>Magnoliopsida</taxon>
        <taxon>Liliopsida</taxon>
        <taxon>Asparagales</taxon>
        <taxon>Orchidaceae</taxon>
        <taxon>Epidendroideae</taxon>
        <taxon>Malaxideae</taxon>
        <taxon>Dendrobiinae</taxon>
        <taxon>Dendrobium</taxon>
    </lineage>
</organism>
<protein>
    <submittedName>
        <fullName evidence="1">Uncharacterized protein</fullName>
    </submittedName>
</protein>
<evidence type="ECO:0000313" key="2">
    <source>
        <dbReference type="Proteomes" id="UP000829196"/>
    </source>
</evidence>
<gene>
    <name evidence="1" type="ORF">KFK09_008815</name>
</gene>
<reference evidence="1" key="1">
    <citation type="journal article" date="2022" name="Front. Genet.">
        <title>Chromosome-Scale Assembly of the Dendrobium nobile Genome Provides Insights Into the Molecular Mechanism of the Biosynthesis of the Medicinal Active Ingredient of Dendrobium.</title>
        <authorList>
            <person name="Xu Q."/>
            <person name="Niu S.-C."/>
            <person name="Li K.-L."/>
            <person name="Zheng P.-J."/>
            <person name="Zhang X.-J."/>
            <person name="Jia Y."/>
            <person name="Liu Y."/>
            <person name="Niu Y.-X."/>
            <person name="Yu L.-H."/>
            <person name="Chen D.-F."/>
            <person name="Zhang G.-Q."/>
        </authorList>
    </citation>
    <scope>NUCLEOTIDE SEQUENCE</scope>
    <source>
        <tissue evidence="1">Leaf</tissue>
    </source>
</reference>
<proteinExistence type="predicted"/>
<dbReference type="EMBL" id="JAGYWB010000007">
    <property type="protein sequence ID" value="KAI0516143.1"/>
    <property type="molecule type" value="Genomic_DNA"/>
</dbReference>
<dbReference type="Proteomes" id="UP000829196">
    <property type="component" value="Unassembled WGS sequence"/>
</dbReference>
<sequence length="133" mass="15401">MEEETAFDREEEEVKSPRYLMWRKNPQQLYPRRTSCIIRNPAMASGRTASLLLCYIKSCEIIVCDIAAESIYVNFSGPSLLPETFDRLLRSAAFRGSKGRKCGKCPLVRQCFIISDLPHRRRCHLLTMPQQFL</sequence>
<evidence type="ECO:0000313" key="1">
    <source>
        <dbReference type="EMBL" id="KAI0516143.1"/>
    </source>
</evidence>
<name>A0A8T3BRY3_DENNO</name>
<comment type="caution">
    <text evidence="1">The sequence shown here is derived from an EMBL/GenBank/DDBJ whole genome shotgun (WGS) entry which is preliminary data.</text>
</comment>
<accession>A0A8T3BRY3</accession>